<evidence type="ECO:0000313" key="1">
    <source>
        <dbReference type="EMBL" id="QOD40046.1"/>
    </source>
</evidence>
<dbReference type="InterPro" id="IPR007773">
    <property type="entry name" value="AcMNPV_P18"/>
</dbReference>
<dbReference type="Proteomes" id="UP000829694">
    <property type="component" value="Segment"/>
</dbReference>
<sequence length="162" mass="18694">MDVNTLNLYTYKPSKVIVCNDPNDRQMFFLQGITEALYDNTKTKQACFLELKNEQNLLLKRIKNDIIGHTSGNYYKNHILLEVLHLYSKYCEEFNNIQSVFETEVVQMCRDMVIVTFELFNCVTNVVVFVEANVDKSNVISAILNQLEQQSVVTLIKTVAIV</sequence>
<dbReference type="KEGG" id="vg:80539447"/>
<dbReference type="EMBL" id="MT844067">
    <property type="protein sequence ID" value="QOD40046.1"/>
    <property type="molecule type" value="Genomic_DNA"/>
</dbReference>
<protein>
    <submittedName>
        <fullName evidence="1">P18</fullName>
    </submittedName>
</protein>
<reference evidence="1" key="1">
    <citation type="journal article" date="2020" name="Viruses">
        <title>Genome Analysis of a Novel Clade b Betabaculovirus Isolated from the Legume Pest Matsumuraeses phaseoli (Lepidoptera: Tortricidae).</title>
        <authorList>
            <person name="Shu R."/>
            <person name="Meng Q."/>
            <person name="Miao L."/>
            <person name="Liang H."/>
            <person name="Chen J."/>
            <person name="Xu Y."/>
            <person name="Cheng L."/>
            <person name="Jin W."/>
            <person name="Qin Q."/>
            <person name="Zhang H."/>
        </authorList>
    </citation>
    <scope>NUCLEOTIDE SEQUENCE</scope>
    <source>
        <strain evidence="1">IOZ01</strain>
    </source>
</reference>
<evidence type="ECO:0000313" key="2">
    <source>
        <dbReference type="Proteomes" id="UP000829694"/>
    </source>
</evidence>
<accession>A0AAE7SYB1</accession>
<organism evidence="1 2">
    <name type="scientific">Matsumuraeses phaseoli granulovirus</name>
    <dbReference type="NCBI Taxonomy" id="2760664"/>
    <lineage>
        <taxon>Viruses</taxon>
        <taxon>Viruses incertae sedis</taxon>
        <taxon>Naldaviricetes</taxon>
        <taxon>Lefavirales</taxon>
        <taxon>Baculoviridae</taxon>
        <taxon>Betabaculovirus</taxon>
        <taxon>Betabaculovirus maphaseoli</taxon>
    </lineage>
</organism>
<dbReference type="Pfam" id="PF05081">
    <property type="entry name" value="AcMNPV_P18"/>
    <property type="match status" value="1"/>
</dbReference>
<dbReference type="GeneID" id="80539447"/>
<dbReference type="RefSeq" id="YP_010800801.1">
    <property type="nucleotide sequence ID" value="NC_076905.1"/>
</dbReference>
<gene>
    <name evidence="1" type="primary">p18</name>
    <name evidence="1" type="ORF">H4Q86_083</name>
</gene>
<proteinExistence type="predicted"/>
<keyword evidence="2" id="KW-1185">Reference proteome</keyword>
<name>A0AAE7SYB1_9BBAC</name>